<dbReference type="InterPro" id="IPR027417">
    <property type="entry name" value="P-loop_NTPase"/>
</dbReference>
<dbReference type="PANTHER" id="PTHR43297:SF2">
    <property type="entry name" value="DIPEPTIDE TRANSPORT ATP-BINDING PROTEIN DPPD"/>
    <property type="match status" value="1"/>
</dbReference>
<dbReference type="PROSITE" id="PS50893">
    <property type="entry name" value="ABC_TRANSPORTER_2"/>
    <property type="match status" value="1"/>
</dbReference>
<keyword evidence="4" id="KW-0472">Membrane</keyword>
<evidence type="ECO:0000313" key="6">
    <source>
        <dbReference type="EMBL" id="SVA43383.1"/>
    </source>
</evidence>
<dbReference type="GO" id="GO:0016887">
    <property type="term" value="F:ATP hydrolysis activity"/>
    <property type="evidence" value="ECO:0007669"/>
    <property type="project" value="InterPro"/>
</dbReference>
<keyword evidence="2" id="KW-0813">Transport</keyword>
<evidence type="ECO:0000259" key="5">
    <source>
        <dbReference type="PROSITE" id="PS50893"/>
    </source>
</evidence>
<sequence>MNVSIKSKGIVSQIVHDLSFDVKRGEILSIVGESGSGKSITAKAILRLLPENSSVSGKVIFENNNLLDLNEKIIRKIRGAGIGMIFQEPMTALNPVLSIGKQMTEALVINGVCNQTEANERAVEMLNRVSITEPKKRMKQYPHEFSGGMRQRMMIAMVMLIEPSVLIADEPTTALDVTIQAQILDLLSS</sequence>
<comment type="subcellular location">
    <subcellularLocation>
        <location evidence="1">Membrane</location>
    </subcellularLocation>
</comment>
<organism evidence="6">
    <name type="scientific">marine metagenome</name>
    <dbReference type="NCBI Taxonomy" id="408172"/>
    <lineage>
        <taxon>unclassified sequences</taxon>
        <taxon>metagenomes</taxon>
        <taxon>ecological metagenomes</taxon>
    </lineage>
</organism>
<gene>
    <name evidence="6" type="ORF">METZ01_LOCUS96237</name>
</gene>
<name>A0A381VUZ2_9ZZZZ</name>
<feature type="domain" description="ABC transporter" evidence="5">
    <location>
        <begin position="5"/>
        <end position="189"/>
    </location>
</feature>
<dbReference type="PANTHER" id="PTHR43297">
    <property type="entry name" value="OLIGOPEPTIDE TRANSPORT ATP-BINDING PROTEIN APPD"/>
    <property type="match status" value="1"/>
</dbReference>
<proteinExistence type="predicted"/>
<dbReference type="CDD" id="cd03257">
    <property type="entry name" value="ABC_NikE_OppD_transporters"/>
    <property type="match status" value="1"/>
</dbReference>
<feature type="non-terminal residue" evidence="6">
    <location>
        <position position="189"/>
    </location>
</feature>
<evidence type="ECO:0000256" key="3">
    <source>
        <dbReference type="ARBA" id="ARBA00022475"/>
    </source>
</evidence>
<accession>A0A381VUZ2</accession>
<dbReference type="InterPro" id="IPR003439">
    <property type="entry name" value="ABC_transporter-like_ATP-bd"/>
</dbReference>
<evidence type="ECO:0000256" key="1">
    <source>
        <dbReference type="ARBA" id="ARBA00004370"/>
    </source>
</evidence>
<dbReference type="AlphaFoldDB" id="A0A381VUZ2"/>
<dbReference type="EMBL" id="UINC01009684">
    <property type="protein sequence ID" value="SVA43383.1"/>
    <property type="molecule type" value="Genomic_DNA"/>
</dbReference>
<dbReference type="GO" id="GO:0016020">
    <property type="term" value="C:membrane"/>
    <property type="evidence" value="ECO:0007669"/>
    <property type="project" value="UniProtKB-SubCell"/>
</dbReference>
<reference evidence="6" key="1">
    <citation type="submission" date="2018-05" db="EMBL/GenBank/DDBJ databases">
        <authorList>
            <person name="Lanie J.A."/>
            <person name="Ng W.-L."/>
            <person name="Kazmierczak K.M."/>
            <person name="Andrzejewski T.M."/>
            <person name="Davidsen T.M."/>
            <person name="Wayne K.J."/>
            <person name="Tettelin H."/>
            <person name="Glass J.I."/>
            <person name="Rusch D."/>
            <person name="Podicherti R."/>
            <person name="Tsui H.-C.T."/>
            <person name="Winkler M.E."/>
        </authorList>
    </citation>
    <scope>NUCLEOTIDE SEQUENCE</scope>
</reference>
<dbReference type="SUPFAM" id="SSF52540">
    <property type="entry name" value="P-loop containing nucleoside triphosphate hydrolases"/>
    <property type="match status" value="1"/>
</dbReference>
<dbReference type="GO" id="GO:0005524">
    <property type="term" value="F:ATP binding"/>
    <property type="evidence" value="ECO:0007669"/>
    <property type="project" value="InterPro"/>
</dbReference>
<dbReference type="InterPro" id="IPR017871">
    <property type="entry name" value="ABC_transporter-like_CS"/>
</dbReference>
<keyword evidence="3" id="KW-1003">Cell membrane</keyword>
<evidence type="ECO:0000256" key="4">
    <source>
        <dbReference type="ARBA" id="ARBA00023136"/>
    </source>
</evidence>
<protein>
    <recommendedName>
        <fullName evidence="5">ABC transporter domain-containing protein</fullName>
    </recommendedName>
</protein>
<dbReference type="PROSITE" id="PS00211">
    <property type="entry name" value="ABC_TRANSPORTER_1"/>
    <property type="match status" value="1"/>
</dbReference>
<dbReference type="Pfam" id="PF00005">
    <property type="entry name" value="ABC_tran"/>
    <property type="match status" value="1"/>
</dbReference>
<dbReference type="InterPro" id="IPR050388">
    <property type="entry name" value="ABC_Ni/Peptide_Import"/>
</dbReference>
<dbReference type="Gene3D" id="3.40.50.300">
    <property type="entry name" value="P-loop containing nucleotide triphosphate hydrolases"/>
    <property type="match status" value="1"/>
</dbReference>
<evidence type="ECO:0000256" key="2">
    <source>
        <dbReference type="ARBA" id="ARBA00022448"/>
    </source>
</evidence>